<comment type="caution">
    <text evidence="1">The sequence shown here is derived from an EMBL/GenBank/DDBJ whole genome shotgun (WGS) entry which is preliminary data.</text>
</comment>
<proteinExistence type="predicted"/>
<name>A0AAJ1U4Z4_9ACTN</name>
<protein>
    <submittedName>
        <fullName evidence="1">Uncharacterized protein</fullName>
    </submittedName>
</protein>
<dbReference type="RefSeq" id="WP_307202823.1">
    <property type="nucleotide sequence ID" value="NZ_JAUTAN010000001.1"/>
</dbReference>
<dbReference type="EMBL" id="JAUTAN010000001">
    <property type="protein sequence ID" value="MDQ1106035.1"/>
    <property type="molecule type" value="Genomic_DNA"/>
</dbReference>
<evidence type="ECO:0000313" key="1">
    <source>
        <dbReference type="EMBL" id="MDQ1106035.1"/>
    </source>
</evidence>
<evidence type="ECO:0000313" key="2">
    <source>
        <dbReference type="Proteomes" id="UP001239215"/>
    </source>
</evidence>
<organism evidence="1 2">
    <name type="scientific">Nocardioides zeae</name>
    <dbReference type="NCBI Taxonomy" id="1457234"/>
    <lineage>
        <taxon>Bacteria</taxon>
        <taxon>Bacillati</taxon>
        <taxon>Actinomycetota</taxon>
        <taxon>Actinomycetes</taxon>
        <taxon>Propionibacteriales</taxon>
        <taxon>Nocardioidaceae</taxon>
        <taxon>Nocardioides</taxon>
    </lineage>
</organism>
<dbReference type="AlphaFoldDB" id="A0AAJ1U4Z4"/>
<accession>A0AAJ1U4Z4</accession>
<reference evidence="1" key="1">
    <citation type="submission" date="2023-07" db="EMBL/GenBank/DDBJ databases">
        <title>Functional and genomic diversity of the sorghum phyllosphere microbiome.</title>
        <authorList>
            <person name="Shade A."/>
        </authorList>
    </citation>
    <scope>NUCLEOTIDE SEQUENCE</scope>
    <source>
        <strain evidence="1">SORGH_AS_1067</strain>
    </source>
</reference>
<gene>
    <name evidence="1" type="ORF">QE405_003319</name>
</gene>
<sequence length="212" mass="23014">MDGNGEREQRLEGLAMQLEAGFDEDWLRTGPPRRIYERTVGHATYLGGDIERSAPLCALAVEVPAADGSDLVVMVLLQDDEARWTLSAFDIDHVPDGFLGGAARRALVTAPYSRPIHHVLAGGRIRIDLLQVRADIASCTLDGRPVAVTERGTVLVVGAHGGVLRFGREDDTEVWRGTLDEADRLGGGPVWDERDRADGDLGDIVSIVSDHR</sequence>
<dbReference type="Proteomes" id="UP001239215">
    <property type="component" value="Unassembled WGS sequence"/>
</dbReference>